<dbReference type="InterPro" id="IPR013766">
    <property type="entry name" value="Thioredoxin_domain"/>
</dbReference>
<dbReference type="PROSITE" id="PS51352">
    <property type="entry name" value="THIOREDOXIN_2"/>
    <property type="match status" value="1"/>
</dbReference>
<comment type="caution">
    <text evidence="6">The sequence shown here is derived from an EMBL/GenBank/DDBJ whole genome shotgun (WGS) entry which is preliminary data.</text>
</comment>
<dbReference type="RefSeq" id="WP_028873712.1">
    <property type="nucleotide sequence ID" value="NZ_VOSB01000007.1"/>
</dbReference>
<keyword evidence="2" id="KW-0201">Cytochrome c-type biogenesis</keyword>
<sequence length="163" mass="18913">MRNIMYTVFICLCITNCEAQPEPTQFSEAALNAVFVNPEGEKESLKTILETYKGKKVLIDIWASWCRDCIVGLPDLKALQEEHKDVTYLFLSMDKTQKSWKNSIKKYDITGVHYFMPSGWDGPFSDFMDLDWVPRYMVVDSESNIKLFRAITANDLKIKEHLK</sequence>
<dbReference type="PANTHER" id="PTHR42852:SF6">
    <property type="entry name" value="THIOL:DISULFIDE INTERCHANGE PROTEIN DSBE"/>
    <property type="match status" value="1"/>
</dbReference>
<keyword evidence="7" id="KW-1185">Reference proteome</keyword>
<dbReference type="AlphaFoldDB" id="A0A5C7BBT5"/>
<proteinExistence type="predicted"/>
<evidence type="ECO:0000256" key="2">
    <source>
        <dbReference type="ARBA" id="ARBA00022748"/>
    </source>
</evidence>
<keyword evidence="4" id="KW-0676">Redox-active center</keyword>
<organism evidence="6 7">
    <name type="scientific">Psychroserpens burtonensis</name>
    <dbReference type="NCBI Taxonomy" id="49278"/>
    <lineage>
        <taxon>Bacteria</taxon>
        <taxon>Pseudomonadati</taxon>
        <taxon>Bacteroidota</taxon>
        <taxon>Flavobacteriia</taxon>
        <taxon>Flavobacteriales</taxon>
        <taxon>Flavobacteriaceae</taxon>
        <taxon>Psychroserpens</taxon>
    </lineage>
</organism>
<dbReference type="SUPFAM" id="SSF52833">
    <property type="entry name" value="Thioredoxin-like"/>
    <property type="match status" value="1"/>
</dbReference>
<dbReference type="GO" id="GO:0030313">
    <property type="term" value="C:cell envelope"/>
    <property type="evidence" value="ECO:0007669"/>
    <property type="project" value="UniProtKB-SubCell"/>
</dbReference>
<dbReference type="GO" id="GO:0017004">
    <property type="term" value="P:cytochrome complex assembly"/>
    <property type="evidence" value="ECO:0007669"/>
    <property type="project" value="UniProtKB-KW"/>
</dbReference>
<accession>A0A5C7BBT5</accession>
<dbReference type="InterPro" id="IPR036249">
    <property type="entry name" value="Thioredoxin-like_sf"/>
</dbReference>
<reference evidence="6 7" key="1">
    <citation type="submission" date="2019-08" db="EMBL/GenBank/DDBJ databases">
        <title>Genome of Psychroserpens burtonensis ACAM 167.</title>
        <authorList>
            <person name="Bowman J.P."/>
        </authorList>
    </citation>
    <scope>NUCLEOTIDE SEQUENCE [LARGE SCALE GENOMIC DNA]</scope>
    <source>
        <strain evidence="6 7">ACAM 167</strain>
    </source>
</reference>
<dbReference type="OrthoDB" id="743079at2"/>
<gene>
    <name evidence="6" type="ORF">ES692_06260</name>
</gene>
<dbReference type="Gene3D" id="3.40.30.10">
    <property type="entry name" value="Glutaredoxin"/>
    <property type="match status" value="1"/>
</dbReference>
<keyword evidence="3" id="KW-1015">Disulfide bond</keyword>
<dbReference type="InterPro" id="IPR013740">
    <property type="entry name" value="Redoxin"/>
</dbReference>
<evidence type="ECO:0000256" key="3">
    <source>
        <dbReference type="ARBA" id="ARBA00023157"/>
    </source>
</evidence>
<evidence type="ECO:0000313" key="6">
    <source>
        <dbReference type="EMBL" id="TXE18643.1"/>
    </source>
</evidence>
<dbReference type="PANTHER" id="PTHR42852">
    <property type="entry name" value="THIOL:DISULFIDE INTERCHANGE PROTEIN DSBE"/>
    <property type="match status" value="1"/>
</dbReference>
<evidence type="ECO:0000256" key="4">
    <source>
        <dbReference type="ARBA" id="ARBA00023284"/>
    </source>
</evidence>
<evidence type="ECO:0000259" key="5">
    <source>
        <dbReference type="PROSITE" id="PS51352"/>
    </source>
</evidence>
<comment type="subcellular location">
    <subcellularLocation>
        <location evidence="1">Cell envelope</location>
    </subcellularLocation>
</comment>
<dbReference type="CDD" id="cd02966">
    <property type="entry name" value="TlpA_like_family"/>
    <property type="match status" value="1"/>
</dbReference>
<evidence type="ECO:0000256" key="1">
    <source>
        <dbReference type="ARBA" id="ARBA00004196"/>
    </source>
</evidence>
<dbReference type="STRING" id="1123037.GCA_000425305_02043"/>
<dbReference type="Pfam" id="PF08534">
    <property type="entry name" value="Redoxin"/>
    <property type="match status" value="1"/>
</dbReference>
<name>A0A5C7BBT5_9FLAO</name>
<dbReference type="Proteomes" id="UP000321938">
    <property type="component" value="Unassembled WGS sequence"/>
</dbReference>
<dbReference type="InterPro" id="IPR050553">
    <property type="entry name" value="Thioredoxin_ResA/DsbE_sf"/>
</dbReference>
<dbReference type="EMBL" id="VOSB01000007">
    <property type="protein sequence ID" value="TXE18643.1"/>
    <property type="molecule type" value="Genomic_DNA"/>
</dbReference>
<feature type="domain" description="Thioredoxin" evidence="5">
    <location>
        <begin position="20"/>
        <end position="163"/>
    </location>
</feature>
<evidence type="ECO:0000313" key="7">
    <source>
        <dbReference type="Proteomes" id="UP000321938"/>
    </source>
</evidence>
<protein>
    <submittedName>
        <fullName evidence="6">TlpA family protein disulfide reductase</fullName>
    </submittedName>
</protein>